<gene>
    <name evidence="2" type="ORF">J4Q44_G00107600</name>
</gene>
<dbReference type="Proteomes" id="UP001356427">
    <property type="component" value="Unassembled WGS sequence"/>
</dbReference>
<comment type="caution">
    <text evidence="2">The sequence shown here is derived from an EMBL/GenBank/DDBJ whole genome shotgun (WGS) entry which is preliminary data.</text>
</comment>
<keyword evidence="3" id="KW-1185">Reference proteome</keyword>
<organism evidence="2 3">
    <name type="scientific">Coregonus suidteri</name>
    <dbReference type="NCBI Taxonomy" id="861788"/>
    <lineage>
        <taxon>Eukaryota</taxon>
        <taxon>Metazoa</taxon>
        <taxon>Chordata</taxon>
        <taxon>Craniata</taxon>
        <taxon>Vertebrata</taxon>
        <taxon>Euteleostomi</taxon>
        <taxon>Actinopterygii</taxon>
        <taxon>Neopterygii</taxon>
        <taxon>Teleostei</taxon>
        <taxon>Protacanthopterygii</taxon>
        <taxon>Salmoniformes</taxon>
        <taxon>Salmonidae</taxon>
        <taxon>Coregoninae</taxon>
        <taxon>Coregonus</taxon>
    </lineage>
</organism>
<evidence type="ECO:0000313" key="2">
    <source>
        <dbReference type="EMBL" id="KAK6319549.1"/>
    </source>
</evidence>
<evidence type="ECO:0000256" key="1">
    <source>
        <dbReference type="SAM" id="MobiDB-lite"/>
    </source>
</evidence>
<evidence type="ECO:0000313" key="3">
    <source>
        <dbReference type="Proteomes" id="UP001356427"/>
    </source>
</evidence>
<dbReference type="AlphaFoldDB" id="A0AAN8QY25"/>
<dbReference type="EMBL" id="JAGTTL010000008">
    <property type="protein sequence ID" value="KAK6319549.1"/>
    <property type="molecule type" value="Genomic_DNA"/>
</dbReference>
<protein>
    <submittedName>
        <fullName evidence="2">Uncharacterized protein</fullName>
    </submittedName>
</protein>
<feature type="region of interest" description="Disordered" evidence="1">
    <location>
        <begin position="47"/>
        <end position="75"/>
    </location>
</feature>
<name>A0AAN8QY25_9TELE</name>
<proteinExistence type="predicted"/>
<sequence length="75" mass="8300">MPRPAYTLGSALYQFSEFGQSLGMQAQKVGLPLTSLPLKETLMVPPLLKKPEDPSRGCWRSDDPSRVLDALEQPN</sequence>
<reference evidence="2 3" key="1">
    <citation type="submission" date="2021-04" db="EMBL/GenBank/DDBJ databases">
        <authorList>
            <person name="De Guttry C."/>
            <person name="Zahm M."/>
            <person name="Klopp C."/>
            <person name="Cabau C."/>
            <person name="Louis A."/>
            <person name="Berthelot C."/>
            <person name="Parey E."/>
            <person name="Roest Crollius H."/>
            <person name="Montfort J."/>
            <person name="Robinson-Rechavi M."/>
            <person name="Bucao C."/>
            <person name="Bouchez O."/>
            <person name="Gislard M."/>
            <person name="Lluch J."/>
            <person name="Milhes M."/>
            <person name="Lampietro C."/>
            <person name="Lopez Roques C."/>
            <person name="Donnadieu C."/>
            <person name="Braasch I."/>
            <person name="Desvignes T."/>
            <person name="Postlethwait J."/>
            <person name="Bobe J."/>
            <person name="Wedekind C."/>
            <person name="Guiguen Y."/>
        </authorList>
    </citation>
    <scope>NUCLEOTIDE SEQUENCE [LARGE SCALE GENOMIC DNA]</scope>
    <source>
        <strain evidence="2">Cs_M1</strain>
        <tissue evidence="2">Blood</tissue>
    </source>
</reference>
<feature type="compositionally biased region" description="Basic and acidic residues" evidence="1">
    <location>
        <begin position="49"/>
        <end position="66"/>
    </location>
</feature>
<accession>A0AAN8QY25</accession>